<evidence type="ECO:0000256" key="3">
    <source>
        <dbReference type="ARBA" id="ARBA00022857"/>
    </source>
</evidence>
<dbReference type="GO" id="GO:0006741">
    <property type="term" value="P:NADP+ biosynthetic process"/>
    <property type="evidence" value="ECO:0007669"/>
    <property type="project" value="UniProtKB-UniRule"/>
</dbReference>
<feature type="active site" description="Proton acceptor" evidence="6">
    <location>
        <position position="71"/>
    </location>
</feature>
<keyword evidence="6" id="KW-0547">Nucleotide-binding</keyword>
<dbReference type="SUPFAM" id="SSF111331">
    <property type="entry name" value="NAD kinase/diacylglycerol kinase-like"/>
    <property type="match status" value="1"/>
</dbReference>
<keyword evidence="8" id="KW-1185">Reference proteome</keyword>
<keyword evidence="1 6" id="KW-0808">Transferase</keyword>
<sequence>MTREITILDPMNATCRVGLLAPSRQAQALGTKATVLQTLARKGCETSILEPDDLRHANLGHLDIILCLGGDGTMLSAAAAAARHGVLLAGINLGRLGFLTSCAVANIPAFVESLCEGTYIVEERTMLAVTAYNRKTEERRDTLLALNELALLRAQTGKMVDLDAEVDGTLLNRYHADGVLVATPSGSTAYSLSAGGPLIWPGSEVFSVTPICPHSLTNRAVILPDSVTITLRPRERRGRADSMIFSLDGRTTHSIGLEESLEIRKAPQKLRLFQMPGSNFASLLRAKLRWQGYELP</sequence>
<feature type="binding site" evidence="6">
    <location>
        <begin position="147"/>
        <end position="148"/>
    </location>
    <ligand>
        <name>NAD(+)</name>
        <dbReference type="ChEBI" id="CHEBI:57540"/>
    </ligand>
</feature>
<dbReference type="PANTHER" id="PTHR20275">
    <property type="entry name" value="NAD KINASE"/>
    <property type="match status" value="1"/>
</dbReference>
<feature type="binding site" evidence="6">
    <location>
        <position position="158"/>
    </location>
    <ligand>
        <name>NAD(+)</name>
        <dbReference type="ChEBI" id="CHEBI:57540"/>
    </ligand>
</feature>
<dbReference type="GO" id="GO:0046872">
    <property type="term" value="F:metal ion binding"/>
    <property type="evidence" value="ECO:0007669"/>
    <property type="project" value="UniProtKB-UniRule"/>
</dbReference>
<feature type="binding site" evidence="6">
    <location>
        <begin position="188"/>
        <end position="193"/>
    </location>
    <ligand>
        <name>NAD(+)</name>
        <dbReference type="ChEBI" id="CHEBI:57540"/>
    </ligand>
</feature>
<comment type="cofactor">
    <cofactor evidence="6">
        <name>a divalent metal cation</name>
        <dbReference type="ChEBI" id="CHEBI:60240"/>
    </cofactor>
</comment>
<dbReference type="PANTHER" id="PTHR20275:SF0">
    <property type="entry name" value="NAD KINASE"/>
    <property type="match status" value="1"/>
</dbReference>
<dbReference type="KEGG" id="agl:PYTT_0932"/>
<dbReference type="Gene3D" id="2.60.200.30">
    <property type="entry name" value="Probable inorganic polyphosphate/atp-NAD kinase, domain 2"/>
    <property type="match status" value="1"/>
</dbReference>
<evidence type="ECO:0000256" key="6">
    <source>
        <dbReference type="HAMAP-Rule" id="MF_00361"/>
    </source>
</evidence>
<dbReference type="GO" id="GO:0005737">
    <property type="term" value="C:cytoplasm"/>
    <property type="evidence" value="ECO:0007669"/>
    <property type="project" value="UniProtKB-SubCell"/>
</dbReference>
<comment type="caution">
    <text evidence="6">Lacks conserved residue(s) required for the propagation of feature annotation.</text>
</comment>
<dbReference type="InterPro" id="IPR016064">
    <property type="entry name" value="NAD/diacylglycerol_kinase_sf"/>
</dbReference>
<comment type="subcellular location">
    <subcellularLocation>
        <location evidence="6">Cytoplasm</location>
    </subcellularLocation>
</comment>
<keyword evidence="3 6" id="KW-0521">NADP</keyword>
<dbReference type="GO" id="GO:0051287">
    <property type="term" value="F:NAD binding"/>
    <property type="evidence" value="ECO:0007669"/>
    <property type="project" value="UniProtKB-ARBA"/>
</dbReference>
<comment type="function">
    <text evidence="6">Involved in the regulation of the intracellular balance of NAD and NADP, and is a key enzyme in the biosynthesis of NADP. Catalyzes specifically the phosphorylation on 2'-hydroxyl of the adenosine moiety of NAD to yield NADP.</text>
</comment>
<dbReference type="Gene3D" id="3.40.50.10330">
    <property type="entry name" value="Probable inorganic polyphosphate/atp-NAD kinase, domain 1"/>
    <property type="match status" value="1"/>
</dbReference>
<dbReference type="InterPro" id="IPR002504">
    <property type="entry name" value="NADK"/>
</dbReference>
<dbReference type="Proteomes" id="UP000176204">
    <property type="component" value="Chromosome I"/>
</dbReference>
<keyword evidence="2 6" id="KW-0418">Kinase</keyword>
<protein>
    <recommendedName>
        <fullName evidence="6">NAD kinase</fullName>
        <ecNumber evidence="6">2.7.1.23</ecNumber>
    </recommendedName>
    <alternativeName>
        <fullName evidence="6">ATP-dependent NAD kinase</fullName>
    </alternativeName>
</protein>
<dbReference type="GO" id="GO:0005524">
    <property type="term" value="F:ATP binding"/>
    <property type="evidence" value="ECO:0007669"/>
    <property type="project" value="UniProtKB-KW"/>
</dbReference>
<feature type="binding site" evidence="6">
    <location>
        <position position="175"/>
    </location>
    <ligand>
        <name>NAD(+)</name>
        <dbReference type="ChEBI" id="CHEBI:57540"/>
    </ligand>
</feature>
<evidence type="ECO:0000256" key="4">
    <source>
        <dbReference type="ARBA" id="ARBA00023027"/>
    </source>
</evidence>
<evidence type="ECO:0000256" key="1">
    <source>
        <dbReference type="ARBA" id="ARBA00022679"/>
    </source>
</evidence>
<evidence type="ECO:0000256" key="2">
    <source>
        <dbReference type="ARBA" id="ARBA00022777"/>
    </source>
</evidence>
<dbReference type="Pfam" id="PF01513">
    <property type="entry name" value="NAD_kinase"/>
    <property type="match status" value="1"/>
</dbReference>
<keyword evidence="6" id="KW-0963">Cytoplasm</keyword>
<comment type="catalytic activity">
    <reaction evidence="5 6">
        <text>NAD(+) + ATP = ADP + NADP(+) + H(+)</text>
        <dbReference type="Rhea" id="RHEA:18629"/>
        <dbReference type="ChEBI" id="CHEBI:15378"/>
        <dbReference type="ChEBI" id="CHEBI:30616"/>
        <dbReference type="ChEBI" id="CHEBI:57540"/>
        <dbReference type="ChEBI" id="CHEBI:58349"/>
        <dbReference type="ChEBI" id="CHEBI:456216"/>
        <dbReference type="EC" id="2.7.1.23"/>
    </reaction>
</comment>
<feature type="binding site" evidence="6">
    <location>
        <position position="177"/>
    </location>
    <ligand>
        <name>NAD(+)</name>
        <dbReference type="ChEBI" id="CHEBI:57540"/>
    </ligand>
</feature>
<reference evidence="8" key="1">
    <citation type="submission" date="2016-09" db="EMBL/GenBank/DDBJ databases">
        <authorList>
            <person name="Koehorst J."/>
        </authorList>
    </citation>
    <scope>NUCLEOTIDE SEQUENCE [LARGE SCALE GENOMIC DNA]</scope>
</reference>
<evidence type="ECO:0000313" key="7">
    <source>
        <dbReference type="EMBL" id="SEH81234.1"/>
    </source>
</evidence>
<dbReference type="GO" id="GO:0019674">
    <property type="term" value="P:NAD+ metabolic process"/>
    <property type="evidence" value="ECO:0007669"/>
    <property type="project" value="InterPro"/>
</dbReference>
<name>A0A1H6L5R3_9BACT</name>
<keyword evidence="6" id="KW-0067">ATP-binding</keyword>
<dbReference type="AlphaFoldDB" id="A0A1H6L5R3"/>
<dbReference type="InterPro" id="IPR017438">
    <property type="entry name" value="ATP-NAD_kinase_N"/>
</dbReference>
<accession>A0A1H6L5R3</accession>
<dbReference type="InterPro" id="IPR017437">
    <property type="entry name" value="ATP-NAD_kinase_PpnK-typ_C"/>
</dbReference>
<evidence type="ECO:0000256" key="5">
    <source>
        <dbReference type="ARBA" id="ARBA00047925"/>
    </source>
</evidence>
<dbReference type="Pfam" id="PF20143">
    <property type="entry name" value="NAD_kinase_C"/>
    <property type="match status" value="1"/>
</dbReference>
<keyword evidence="4 6" id="KW-0520">NAD</keyword>
<organism evidence="7 8">
    <name type="scientific">Akkermansia glycaniphila</name>
    <dbReference type="NCBI Taxonomy" id="1679444"/>
    <lineage>
        <taxon>Bacteria</taxon>
        <taxon>Pseudomonadati</taxon>
        <taxon>Verrucomicrobiota</taxon>
        <taxon>Verrucomicrobiia</taxon>
        <taxon>Verrucomicrobiales</taxon>
        <taxon>Akkermansiaceae</taxon>
        <taxon>Akkermansia</taxon>
    </lineage>
</organism>
<proteinExistence type="inferred from homology"/>
<evidence type="ECO:0000313" key="8">
    <source>
        <dbReference type="Proteomes" id="UP000176204"/>
    </source>
</evidence>
<dbReference type="EC" id="2.7.1.23" evidence="6"/>
<feature type="binding site" evidence="6">
    <location>
        <begin position="71"/>
        <end position="72"/>
    </location>
    <ligand>
        <name>NAD(+)</name>
        <dbReference type="ChEBI" id="CHEBI:57540"/>
    </ligand>
</feature>
<dbReference type="GO" id="GO:0003951">
    <property type="term" value="F:NAD+ kinase activity"/>
    <property type="evidence" value="ECO:0007669"/>
    <property type="project" value="UniProtKB-UniRule"/>
</dbReference>
<dbReference type="EMBL" id="LT629973">
    <property type="protein sequence ID" value="SEH81234.1"/>
    <property type="molecule type" value="Genomic_DNA"/>
</dbReference>
<gene>
    <name evidence="6" type="primary">nadK</name>
    <name evidence="7" type="ORF">PYTT_0932</name>
</gene>
<comment type="similarity">
    <text evidence="6">Belongs to the NAD kinase family.</text>
</comment>
<dbReference type="STRING" id="1679444.PYTT_0932"/>
<dbReference type="HAMAP" id="MF_00361">
    <property type="entry name" value="NAD_kinase"/>
    <property type="match status" value="1"/>
</dbReference>